<reference evidence="12" key="1">
    <citation type="submission" date="2020-11" db="EMBL/GenBank/DDBJ databases">
        <authorList>
            <consortium name="DOE Joint Genome Institute"/>
            <person name="Ahrendt S."/>
            <person name="Riley R."/>
            <person name="Andreopoulos W."/>
            <person name="LaButti K."/>
            <person name="Pangilinan J."/>
            <person name="Ruiz-duenas F.J."/>
            <person name="Barrasa J.M."/>
            <person name="Sanchez-Garcia M."/>
            <person name="Camarero S."/>
            <person name="Miyauchi S."/>
            <person name="Serrano A."/>
            <person name="Linde D."/>
            <person name="Babiker R."/>
            <person name="Drula E."/>
            <person name="Ayuso-Fernandez I."/>
            <person name="Pacheco R."/>
            <person name="Padilla G."/>
            <person name="Ferreira P."/>
            <person name="Barriuso J."/>
            <person name="Kellner H."/>
            <person name="Castanera R."/>
            <person name="Alfaro M."/>
            <person name="Ramirez L."/>
            <person name="Pisabarro A.G."/>
            <person name="Kuo A."/>
            <person name="Tritt A."/>
            <person name="Lipzen A."/>
            <person name="He G."/>
            <person name="Yan M."/>
            <person name="Ng V."/>
            <person name="Cullen D."/>
            <person name="Martin F."/>
            <person name="Rosso M.-N."/>
            <person name="Henrissat B."/>
            <person name="Hibbett D."/>
            <person name="Martinez A.T."/>
            <person name="Grigoriev I.V."/>
        </authorList>
    </citation>
    <scope>NUCLEOTIDE SEQUENCE</scope>
    <source>
        <strain evidence="12">AH 44721</strain>
    </source>
</reference>
<sequence>MDLDDVKSDLVTREFLAVVLAGFGNELVPLTSDYGDDPCPKALLPVANKPLLEYVLVWLEQSGIKDVLLICPSSHRSSIYHHIHSDVSSSSLRIDLQTYDESRDDNTGPCALLRHFSNRITEDFVVVPCDFIPPPTLPLSLLLNKFRVDALSEACLATTCFFSSRPFEKETHFEEWGSLPSVCPIIWDPSAGSLLHIDTPDDQDRNSDAIELKMSLLSRYPRTKLSSFLQDSHVYVCRRSVLDILHEKPHFSSLREEFLPWLCKIQYRQSKRVKYKKVLDSLSPPTTQILALSHSSNFVNTGGDSQAGMLSPGDSDTSRTLSSTRKIGLVIYDQNTEVPMRINTLHNFYEMNKRILSGTTYSLPVDPKDRSLIDQRAQISVDSIIGESTQISERSTIKRSIIGRHCIIGKLVKITGSILLDHCIVEDGTKLENCILGKSTRVGAKAELTKCVTQAGYEVSGGEVAKGEKLEVSDWMATPDTSIKQTSDLHED</sequence>
<evidence type="ECO:0000256" key="1">
    <source>
        <dbReference type="ARBA" id="ARBA00004514"/>
    </source>
</evidence>
<keyword evidence="4" id="KW-0396">Initiation factor</keyword>
<dbReference type="AlphaFoldDB" id="A0A9P5NI78"/>
<comment type="subcellular location">
    <subcellularLocation>
        <location evidence="1">Cytoplasm</location>
        <location evidence="1">Cytosol</location>
    </subcellularLocation>
</comment>
<name>A0A9P5NI78_GYMJU</name>
<evidence type="ECO:0000256" key="9">
    <source>
        <dbReference type="ARBA" id="ARBA00046432"/>
    </source>
</evidence>
<accession>A0A9P5NI78</accession>
<dbReference type="GO" id="GO:0003743">
    <property type="term" value="F:translation initiation factor activity"/>
    <property type="evidence" value="ECO:0007669"/>
    <property type="project" value="UniProtKB-KW"/>
</dbReference>
<dbReference type="PANTHER" id="PTHR45989:SF1">
    <property type="entry name" value="TRANSLATION INITIATION FACTOR EIF-2B SUBUNIT GAMMA"/>
    <property type="match status" value="1"/>
</dbReference>
<dbReference type="Pfam" id="PF25084">
    <property type="entry name" value="LbH_EIF2B"/>
    <property type="match status" value="1"/>
</dbReference>
<evidence type="ECO:0000256" key="8">
    <source>
        <dbReference type="ARBA" id="ARBA00045373"/>
    </source>
</evidence>
<comment type="function">
    <text evidence="8">Acts as a component of the translation initiation factor 2B (eIF2B) complex, which catalyzes the exchange of GDP for GTP on the eukaryotic initiation factor 2 (eIF2) complex gamma subunit. Its guanine nucleotide exchange factor activity is repressed when bound to eIF2 complex phosphorylated on the alpha subunit, thereby limiting the amount of methionyl-initiator methionine tRNA available to the ribosome and consequently global translation is repressed.</text>
</comment>
<feature type="domain" description="EIF2B subunit epsilon/gamma LbH" evidence="11">
    <location>
        <begin position="373"/>
        <end position="454"/>
    </location>
</feature>
<evidence type="ECO:0000313" key="12">
    <source>
        <dbReference type="EMBL" id="KAF8894888.1"/>
    </source>
</evidence>
<dbReference type="GO" id="GO:0005851">
    <property type="term" value="C:eukaryotic translation initiation factor 2B complex"/>
    <property type="evidence" value="ECO:0007669"/>
    <property type="project" value="TreeGrafter"/>
</dbReference>
<evidence type="ECO:0000256" key="6">
    <source>
        <dbReference type="ARBA" id="ARBA00044196"/>
    </source>
</evidence>
<comment type="similarity">
    <text evidence="2">Belongs to the eIF-2B gamma/epsilon subunits family.</text>
</comment>
<dbReference type="Gene3D" id="3.90.550.10">
    <property type="entry name" value="Spore Coat Polysaccharide Biosynthesis Protein SpsA, Chain A"/>
    <property type="match status" value="1"/>
</dbReference>
<proteinExistence type="inferred from homology"/>
<dbReference type="OrthoDB" id="1733332at2759"/>
<dbReference type="GO" id="GO:0005829">
    <property type="term" value="C:cytosol"/>
    <property type="evidence" value="ECO:0007669"/>
    <property type="project" value="UniProtKB-SubCell"/>
</dbReference>
<dbReference type="Gene3D" id="2.160.10.10">
    <property type="entry name" value="Hexapeptide repeat proteins"/>
    <property type="match status" value="1"/>
</dbReference>
<evidence type="ECO:0000259" key="10">
    <source>
        <dbReference type="Pfam" id="PF00483"/>
    </source>
</evidence>
<evidence type="ECO:0000313" key="13">
    <source>
        <dbReference type="Proteomes" id="UP000724874"/>
    </source>
</evidence>
<dbReference type="InterPro" id="IPR029044">
    <property type="entry name" value="Nucleotide-diphossugar_trans"/>
</dbReference>
<evidence type="ECO:0000259" key="11">
    <source>
        <dbReference type="Pfam" id="PF25084"/>
    </source>
</evidence>
<dbReference type="EMBL" id="JADNYJ010000063">
    <property type="protein sequence ID" value="KAF8894888.1"/>
    <property type="molecule type" value="Genomic_DNA"/>
</dbReference>
<dbReference type="CDD" id="cd04652">
    <property type="entry name" value="LbH_eIF2B_gamma_C"/>
    <property type="match status" value="1"/>
</dbReference>
<keyword evidence="3" id="KW-0963">Cytoplasm</keyword>
<keyword evidence="5" id="KW-0648">Protein biosynthesis</keyword>
<evidence type="ECO:0000256" key="7">
    <source>
        <dbReference type="ARBA" id="ARBA00044229"/>
    </source>
</evidence>
<dbReference type="Pfam" id="PF00483">
    <property type="entry name" value="NTP_transferase"/>
    <property type="match status" value="1"/>
</dbReference>
<dbReference type="InterPro" id="IPR051960">
    <property type="entry name" value="eIF2B_gamma"/>
</dbReference>
<evidence type="ECO:0000256" key="5">
    <source>
        <dbReference type="ARBA" id="ARBA00022917"/>
    </source>
</evidence>
<protein>
    <recommendedName>
        <fullName evidence="6">Translation initiation factor eIF2B subunit gamma</fullName>
    </recommendedName>
    <alternativeName>
        <fullName evidence="7">eIF2B GDP-GTP exchange factor subunit gamma</fullName>
    </alternativeName>
</protein>
<dbReference type="PANTHER" id="PTHR45989">
    <property type="entry name" value="TRANSLATION INITIATION FACTOR EIF-2B SUBUNIT GAMMA"/>
    <property type="match status" value="1"/>
</dbReference>
<dbReference type="Proteomes" id="UP000724874">
    <property type="component" value="Unassembled WGS sequence"/>
</dbReference>
<dbReference type="InterPro" id="IPR056764">
    <property type="entry name" value="LbH_EIF2B3/5"/>
</dbReference>
<evidence type="ECO:0000256" key="3">
    <source>
        <dbReference type="ARBA" id="ARBA00022490"/>
    </source>
</evidence>
<keyword evidence="13" id="KW-1185">Reference proteome</keyword>
<gene>
    <name evidence="12" type="ORF">CPB84DRAFT_1682490</name>
</gene>
<dbReference type="GO" id="GO:0002183">
    <property type="term" value="P:cytoplasmic translational initiation"/>
    <property type="evidence" value="ECO:0007669"/>
    <property type="project" value="TreeGrafter"/>
</dbReference>
<dbReference type="InterPro" id="IPR005835">
    <property type="entry name" value="NTP_transferase_dom"/>
</dbReference>
<evidence type="ECO:0000256" key="2">
    <source>
        <dbReference type="ARBA" id="ARBA00007878"/>
    </source>
</evidence>
<dbReference type="SUPFAM" id="SSF53448">
    <property type="entry name" value="Nucleotide-diphospho-sugar transferases"/>
    <property type="match status" value="1"/>
</dbReference>
<comment type="caution">
    <text evidence="12">The sequence shown here is derived from an EMBL/GenBank/DDBJ whole genome shotgun (WGS) entry which is preliminary data.</text>
</comment>
<evidence type="ECO:0000256" key="4">
    <source>
        <dbReference type="ARBA" id="ARBA00022540"/>
    </source>
</evidence>
<feature type="domain" description="Nucleotidyl transferase" evidence="10">
    <location>
        <begin position="17"/>
        <end position="132"/>
    </location>
</feature>
<dbReference type="GO" id="GO:0005085">
    <property type="term" value="F:guanyl-nucleotide exchange factor activity"/>
    <property type="evidence" value="ECO:0007669"/>
    <property type="project" value="TreeGrafter"/>
</dbReference>
<comment type="subunit">
    <text evidence="9">Component of the translation initiation factor 2B (eIF2B) complex which is a heterodecamer of two sets of five different subunits: alpha, beta, gamma, delta and epsilon. Subunits alpha, beta and delta comprise a regulatory subcomplex and subunits epsilon and gamma comprise a catalytic subcomplex. Within the complex, the hexameric regulatory complex resides at the center, with the two heterodimeric catalytic subcomplexes bound on opposite sides.</text>
</comment>
<organism evidence="12 13">
    <name type="scientific">Gymnopilus junonius</name>
    <name type="common">Spectacular rustgill mushroom</name>
    <name type="synonym">Gymnopilus spectabilis subsp. junonius</name>
    <dbReference type="NCBI Taxonomy" id="109634"/>
    <lineage>
        <taxon>Eukaryota</taxon>
        <taxon>Fungi</taxon>
        <taxon>Dikarya</taxon>
        <taxon>Basidiomycota</taxon>
        <taxon>Agaricomycotina</taxon>
        <taxon>Agaricomycetes</taxon>
        <taxon>Agaricomycetidae</taxon>
        <taxon>Agaricales</taxon>
        <taxon>Agaricineae</taxon>
        <taxon>Hymenogastraceae</taxon>
        <taxon>Gymnopilus</taxon>
    </lineage>
</organism>